<dbReference type="EnsemblMetazoa" id="GPPI014142-RA">
    <property type="protein sequence ID" value="GPPI014142-PA"/>
    <property type="gene ID" value="GPPI014142"/>
</dbReference>
<reference evidence="2" key="1">
    <citation type="submission" date="2015-01" db="EMBL/GenBank/DDBJ databases">
        <authorList>
            <person name="Aksoy S."/>
            <person name="Warren W."/>
            <person name="Wilson R.K."/>
        </authorList>
    </citation>
    <scope>NUCLEOTIDE SEQUENCE [LARGE SCALE GENOMIC DNA]</scope>
    <source>
        <strain evidence="2">IAEA</strain>
    </source>
</reference>
<sequence>MVITVYSEISLHGSTLDDFAYRSTTTASCGSSGSGASNRTCNDNRTVRKLIAAAQLSFKMSRQMAPVADDIFGCQILVIKRTFGGTKGVAKRYENESRNCFGLLSTAVFLLRLAIKCQLSHGRHKQLKVTFPLRVDLKLTEYERY</sequence>
<proteinExistence type="predicted"/>
<organism evidence="1 2">
    <name type="scientific">Glossina palpalis gambiensis</name>
    <dbReference type="NCBI Taxonomy" id="67801"/>
    <lineage>
        <taxon>Eukaryota</taxon>
        <taxon>Metazoa</taxon>
        <taxon>Ecdysozoa</taxon>
        <taxon>Arthropoda</taxon>
        <taxon>Hexapoda</taxon>
        <taxon>Insecta</taxon>
        <taxon>Pterygota</taxon>
        <taxon>Neoptera</taxon>
        <taxon>Endopterygota</taxon>
        <taxon>Diptera</taxon>
        <taxon>Brachycera</taxon>
        <taxon>Muscomorpha</taxon>
        <taxon>Hippoboscoidea</taxon>
        <taxon>Glossinidae</taxon>
        <taxon>Glossina</taxon>
    </lineage>
</organism>
<dbReference type="VEuPathDB" id="VectorBase:GPPI014142"/>
<protein>
    <submittedName>
        <fullName evidence="1">Uncharacterized protein</fullName>
    </submittedName>
</protein>
<name>A0A1B0AZU3_9MUSC</name>
<evidence type="ECO:0000313" key="2">
    <source>
        <dbReference type="Proteomes" id="UP000092460"/>
    </source>
</evidence>
<dbReference type="AlphaFoldDB" id="A0A1B0AZU3"/>
<dbReference type="EMBL" id="JXJN01006456">
    <property type="status" value="NOT_ANNOTATED_CDS"/>
    <property type="molecule type" value="Genomic_DNA"/>
</dbReference>
<keyword evidence="2" id="KW-1185">Reference proteome</keyword>
<reference evidence="1" key="2">
    <citation type="submission" date="2020-05" db="UniProtKB">
        <authorList>
            <consortium name="EnsemblMetazoa"/>
        </authorList>
    </citation>
    <scope>IDENTIFICATION</scope>
    <source>
        <strain evidence="1">IAEA</strain>
    </source>
</reference>
<accession>A0A1B0AZU3</accession>
<evidence type="ECO:0000313" key="1">
    <source>
        <dbReference type="EnsemblMetazoa" id="GPPI014142-PA"/>
    </source>
</evidence>
<dbReference type="Proteomes" id="UP000092460">
    <property type="component" value="Unassembled WGS sequence"/>
</dbReference>